<keyword evidence="3" id="KW-1185">Reference proteome</keyword>
<sequence length="394" mass="43888">MTTQLSSIDRQYQKALRSFLLKKYTTAATATLKAIADLAKLPQDNLNVGHLEQLRFSIWTLYLNVTTTLLTHNKPSQQLANLVGLPASAAKNPDHFVLAIWEMLSEGYSGPGNVDPRLVCACLIMTLKLQVIKTGRQVAEEWYASLPDATIDYFSSIAEQTDREQADVYYDGCVNAINHYATQILPAMNDYESAISFIQYNALLNEEKKKSMQAAVEKHRDGVMRERQKKLEQQRKAEHMARVAKEKELARLQAEKEAEQARKEAEASKKKASQQPLSRERIVNGLPSPALSVRSSSSSDDDERVSSSTALATEGRRRSLGMAATASRGSPAAIKQWALETFNNNSHAALAILFLVFTLLGILRGSRGQWPQPIKAAFSKLWQTIQMGTKVTYL</sequence>
<evidence type="ECO:0000256" key="1">
    <source>
        <dbReference type="SAM" id="MobiDB-lite"/>
    </source>
</evidence>
<dbReference type="VEuPathDB" id="FungiDB:LCOR_03134.1"/>
<dbReference type="EMBL" id="CBTN010000010">
    <property type="protein sequence ID" value="CDH51543.1"/>
    <property type="molecule type" value="Genomic_DNA"/>
</dbReference>
<dbReference type="AlphaFoldDB" id="A0A068RN18"/>
<comment type="caution">
    <text evidence="2">The sequence shown here is derived from an EMBL/GenBank/DDBJ whole genome shotgun (WGS) entry which is preliminary data.</text>
</comment>
<evidence type="ECO:0000313" key="2">
    <source>
        <dbReference type="EMBL" id="CDH51543.1"/>
    </source>
</evidence>
<feature type="compositionally biased region" description="Basic and acidic residues" evidence="1">
    <location>
        <begin position="213"/>
        <end position="269"/>
    </location>
</feature>
<feature type="region of interest" description="Disordered" evidence="1">
    <location>
        <begin position="213"/>
        <end position="324"/>
    </location>
</feature>
<accession>A0A068RN18</accession>
<dbReference type="Proteomes" id="UP000027586">
    <property type="component" value="Unassembled WGS sequence"/>
</dbReference>
<reference evidence="2" key="1">
    <citation type="submission" date="2013-08" db="EMBL/GenBank/DDBJ databases">
        <title>Gene expansion shapes genome architecture in the human pathogen Lichtheimia corymbifera: an evolutionary genomics analysis in the ancient terrestrial Mucorales (Mucoromycotina).</title>
        <authorList>
            <person name="Schwartze V.U."/>
            <person name="Winter S."/>
            <person name="Shelest E."/>
            <person name="Marcet-Houben M."/>
            <person name="Horn F."/>
            <person name="Wehner S."/>
            <person name="Hoffmann K."/>
            <person name="Riege K."/>
            <person name="Sammeth M."/>
            <person name="Nowrousian M."/>
            <person name="Valiante V."/>
            <person name="Linde J."/>
            <person name="Jacobsen I.D."/>
            <person name="Marz M."/>
            <person name="Brakhage A.A."/>
            <person name="Gabaldon T."/>
            <person name="Bocker S."/>
            <person name="Voigt K."/>
        </authorList>
    </citation>
    <scope>NUCLEOTIDE SEQUENCE [LARGE SCALE GENOMIC DNA]</scope>
    <source>
        <strain evidence="2">FSU 9682</strain>
    </source>
</reference>
<evidence type="ECO:0000313" key="3">
    <source>
        <dbReference type="Proteomes" id="UP000027586"/>
    </source>
</evidence>
<evidence type="ECO:0008006" key="4">
    <source>
        <dbReference type="Google" id="ProtNLM"/>
    </source>
</evidence>
<name>A0A068RN18_9FUNG</name>
<protein>
    <recommendedName>
        <fullName evidence="4">Peroxin 26</fullName>
    </recommendedName>
</protein>
<dbReference type="OrthoDB" id="3981028at2759"/>
<organism evidence="2 3">
    <name type="scientific">Lichtheimia corymbifera JMRC:FSU:9682</name>
    <dbReference type="NCBI Taxonomy" id="1263082"/>
    <lineage>
        <taxon>Eukaryota</taxon>
        <taxon>Fungi</taxon>
        <taxon>Fungi incertae sedis</taxon>
        <taxon>Mucoromycota</taxon>
        <taxon>Mucoromycotina</taxon>
        <taxon>Mucoromycetes</taxon>
        <taxon>Mucorales</taxon>
        <taxon>Lichtheimiaceae</taxon>
        <taxon>Lichtheimia</taxon>
    </lineage>
</organism>
<dbReference type="STRING" id="1263082.A0A068RN18"/>
<gene>
    <name evidence="2" type="ORF">LCOR_03134.1</name>
</gene>
<proteinExistence type="predicted"/>